<comment type="caution">
    <text evidence="1">Lacks conserved residue(s) required for the propagation of feature annotation.</text>
</comment>
<dbReference type="SMART" id="SM00181">
    <property type="entry name" value="EGF"/>
    <property type="match status" value="1"/>
</dbReference>
<dbReference type="PROSITE" id="PS01186">
    <property type="entry name" value="EGF_2"/>
    <property type="match status" value="1"/>
</dbReference>
<dbReference type="PROSITE" id="PS50041">
    <property type="entry name" value="C_TYPE_LECTIN_2"/>
    <property type="match status" value="1"/>
</dbReference>
<dbReference type="PROSITE" id="PS00022">
    <property type="entry name" value="EGF_1"/>
    <property type="match status" value="1"/>
</dbReference>
<reference evidence="6" key="1">
    <citation type="submission" date="2014-11" db="EMBL/GenBank/DDBJ databases">
        <authorList>
            <person name="Otto D Thomas"/>
            <person name="Naeem Raeece"/>
        </authorList>
    </citation>
    <scope>NUCLEOTIDE SEQUENCE</scope>
</reference>
<dbReference type="InterPro" id="IPR000742">
    <property type="entry name" value="EGF"/>
</dbReference>
<dbReference type="InterPro" id="IPR001304">
    <property type="entry name" value="C-type_lectin-like"/>
</dbReference>
<proteinExistence type="predicted"/>
<sequence>MQQSLVALGALCSVAVVSGNGVSRFECADGWTLFRGNCYQRAEAGDGSLIKKGWQEAQDHCQTLGANLASIGDSDDAGVLAYICGVGPDGSSLGDTNCWFGLNDMEKEGEFKNADGTKAVYFEWAKKKTANGVSYQPDDEGDLPQDCGLTAESAECSADCVGLNSDDGAFSDYGCGKQMPFVCQIPAKEEFGAYSYRLSLMKSEDMDTKLTIRELALFQSGDCTGTPLSFEGVTFQSSSSVRSGSGVVDTVMDVLSYFFGSMGSSDSSDDTTTQSDDGPGAAALDAETPPPPRPATTTTTQTASEGEEGSSSRRLQSTWSDWMQWAFGTDHNSTSSSDSETTDAVAKEETQSTEPDYTLLHDREGLTGTTLGCSDRSDTECRVWLDFSFGEPTDVKCAVVEAVLEGTDDGTEVTMKLGKYRASGWESVGYSVKTGQPEVLRIPATSSMNNFYAQKNVPTDLNIPVGNLATNTQTVDSRVKFFQPAPGAMSCSQAAHSTTVKGIDTTTAPSVTTKSGDVAQTVPKGLQNADGSVTFQHWEGVTFTEPGFFEICHCFGECDSGAEGLWTNVGFVTVEGIYTHSSDEDLPSLSVMANEPFGLRVKGHGLTPAYVGATKATLKFIQEGQQCASGSVPNEKIWGSNCNPTDSSDCWSHPSEFTSSLQEWDGMAVLTRTPEVLDLCWCGGVCKDASSWEKIARVKVGVSFPNDGKDVTCAGAGHKPCENGGKCMRMPNGETSQCECPRGFTGIACEESYVTTDFVWVEIEEEVDGETKTRIAPGLLVADGEAAAQADAEEVKQFKETVKTEGKNADAPDWEARAELKG</sequence>
<feature type="compositionally biased region" description="Basic and acidic residues" evidence="2">
    <location>
        <begin position="793"/>
        <end position="822"/>
    </location>
</feature>
<feature type="disulfide bond" evidence="1">
    <location>
        <begin position="721"/>
        <end position="738"/>
    </location>
</feature>
<dbReference type="PROSITE" id="PS50026">
    <property type="entry name" value="EGF_3"/>
    <property type="match status" value="1"/>
</dbReference>
<evidence type="ECO:0000256" key="1">
    <source>
        <dbReference type="PROSITE-ProRule" id="PRU00076"/>
    </source>
</evidence>
<keyword evidence="1" id="KW-0245">EGF-like domain</keyword>
<protein>
    <recommendedName>
        <fullName evidence="7">EGF-like domain-containing protein</fullName>
    </recommendedName>
</protein>
<dbReference type="VEuPathDB" id="CryptoDB:Cvel_3232"/>
<dbReference type="PANTHER" id="PTHR22803">
    <property type="entry name" value="MANNOSE, PHOSPHOLIPASE, LECTIN RECEPTOR RELATED"/>
    <property type="match status" value="1"/>
</dbReference>
<feature type="compositionally biased region" description="Low complexity" evidence="2">
    <location>
        <begin position="295"/>
        <end position="304"/>
    </location>
</feature>
<organism evidence="6">
    <name type="scientific">Chromera velia CCMP2878</name>
    <dbReference type="NCBI Taxonomy" id="1169474"/>
    <lineage>
        <taxon>Eukaryota</taxon>
        <taxon>Sar</taxon>
        <taxon>Alveolata</taxon>
        <taxon>Colpodellida</taxon>
        <taxon>Chromeraceae</taxon>
        <taxon>Chromera</taxon>
    </lineage>
</organism>
<dbReference type="Pfam" id="PF00059">
    <property type="entry name" value="Lectin_C"/>
    <property type="match status" value="1"/>
</dbReference>
<dbReference type="SMART" id="SM00034">
    <property type="entry name" value="CLECT"/>
    <property type="match status" value="1"/>
</dbReference>
<keyword evidence="3" id="KW-0732">Signal</keyword>
<evidence type="ECO:0000313" key="6">
    <source>
        <dbReference type="EMBL" id="CEM11241.1"/>
    </source>
</evidence>
<evidence type="ECO:0000256" key="2">
    <source>
        <dbReference type="SAM" id="MobiDB-lite"/>
    </source>
</evidence>
<dbReference type="SUPFAM" id="SSF57196">
    <property type="entry name" value="EGF/Laminin"/>
    <property type="match status" value="1"/>
</dbReference>
<dbReference type="CDD" id="cd00037">
    <property type="entry name" value="CLECT"/>
    <property type="match status" value="1"/>
</dbReference>
<keyword evidence="1" id="KW-1015">Disulfide bond</keyword>
<dbReference type="SUPFAM" id="SSF56436">
    <property type="entry name" value="C-type lectin-like"/>
    <property type="match status" value="1"/>
</dbReference>
<evidence type="ECO:0000256" key="3">
    <source>
        <dbReference type="SAM" id="SignalP"/>
    </source>
</evidence>
<name>A0A0G4FEG1_9ALVE</name>
<dbReference type="InterPro" id="IPR016187">
    <property type="entry name" value="CTDL_fold"/>
</dbReference>
<dbReference type="InterPro" id="IPR016186">
    <property type="entry name" value="C-type_lectin-like/link_sf"/>
</dbReference>
<feature type="compositionally biased region" description="Low complexity" evidence="2">
    <location>
        <begin position="264"/>
        <end position="277"/>
    </location>
</feature>
<accession>A0A0G4FEG1</accession>
<dbReference type="PhylomeDB" id="A0A0G4FEG1"/>
<feature type="region of interest" description="Disordered" evidence="2">
    <location>
        <begin position="263"/>
        <end position="315"/>
    </location>
</feature>
<feature type="region of interest" description="Disordered" evidence="2">
    <location>
        <begin position="329"/>
        <end position="357"/>
    </location>
</feature>
<feature type="region of interest" description="Disordered" evidence="2">
    <location>
        <begin position="791"/>
        <end position="822"/>
    </location>
</feature>
<feature type="domain" description="EGF-like" evidence="4">
    <location>
        <begin position="709"/>
        <end position="750"/>
    </location>
</feature>
<evidence type="ECO:0008006" key="7">
    <source>
        <dbReference type="Google" id="ProtNLM"/>
    </source>
</evidence>
<feature type="signal peptide" evidence="3">
    <location>
        <begin position="1"/>
        <end position="19"/>
    </location>
</feature>
<gene>
    <name evidence="6" type="ORF">Cvel_3232</name>
</gene>
<feature type="chain" id="PRO_5005189169" description="EGF-like domain-containing protein" evidence="3">
    <location>
        <begin position="20"/>
        <end position="822"/>
    </location>
</feature>
<dbReference type="CDD" id="cd00054">
    <property type="entry name" value="EGF_CA"/>
    <property type="match status" value="1"/>
</dbReference>
<evidence type="ECO:0000259" key="4">
    <source>
        <dbReference type="PROSITE" id="PS50026"/>
    </source>
</evidence>
<dbReference type="AlphaFoldDB" id="A0A0G4FEG1"/>
<dbReference type="InterPro" id="IPR050111">
    <property type="entry name" value="C-type_lectin/snaclec_domain"/>
</dbReference>
<evidence type="ECO:0000259" key="5">
    <source>
        <dbReference type="PROSITE" id="PS50041"/>
    </source>
</evidence>
<dbReference type="Gene3D" id="3.10.100.10">
    <property type="entry name" value="Mannose-Binding Protein A, subunit A"/>
    <property type="match status" value="1"/>
</dbReference>
<feature type="compositionally biased region" description="Low complexity" evidence="2">
    <location>
        <begin position="329"/>
        <end position="343"/>
    </location>
</feature>
<feature type="domain" description="C-type lectin" evidence="5">
    <location>
        <begin position="34"/>
        <end position="184"/>
    </location>
</feature>
<dbReference type="Gene3D" id="2.10.25.10">
    <property type="entry name" value="Laminin"/>
    <property type="match status" value="1"/>
</dbReference>
<dbReference type="EMBL" id="CDMZ01000297">
    <property type="protein sequence ID" value="CEM11241.1"/>
    <property type="molecule type" value="Genomic_DNA"/>
</dbReference>
<feature type="disulfide bond" evidence="1">
    <location>
        <begin position="740"/>
        <end position="749"/>
    </location>
</feature>